<proteinExistence type="predicted"/>
<dbReference type="SMART" id="SM00421">
    <property type="entry name" value="HTH_LUXR"/>
    <property type="match status" value="1"/>
</dbReference>
<dbReference type="Pfam" id="PF25873">
    <property type="entry name" value="WHD_MalT"/>
    <property type="match status" value="1"/>
</dbReference>
<evidence type="ECO:0000256" key="3">
    <source>
        <dbReference type="ARBA" id="ARBA00023163"/>
    </source>
</evidence>
<evidence type="ECO:0000313" key="5">
    <source>
        <dbReference type="EMBL" id="QDB80035.1"/>
    </source>
</evidence>
<organism evidence="5 6">
    <name type="scientific">Georgenia wutianyii</name>
    <dbReference type="NCBI Taxonomy" id="2585135"/>
    <lineage>
        <taxon>Bacteria</taxon>
        <taxon>Bacillati</taxon>
        <taxon>Actinomycetota</taxon>
        <taxon>Actinomycetes</taxon>
        <taxon>Micrococcales</taxon>
        <taxon>Bogoriellaceae</taxon>
        <taxon>Georgenia</taxon>
    </lineage>
</organism>
<dbReference type="PANTHER" id="PTHR44688">
    <property type="entry name" value="DNA-BINDING TRANSCRIPTIONAL ACTIVATOR DEVR_DOSR"/>
    <property type="match status" value="1"/>
</dbReference>
<dbReference type="RefSeq" id="WP_139071481.1">
    <property type="nucleotide sequence ID" value="NZ_CP040899.1"/>
</dbReference>
<accession>A0ABX5VT46</accession>
<dbReference type="Pfam" id="PF00196">
    <property type="entry name" value="GerE"/>
    <property type="match status" value="1"/>
</dbReference>
<dbReference type="SUPFAM" id="SSF46894">
    <property type="entry name" value="C-terminal effector domain of the bipartite response regulators"/>
    <property type="match status" value="1"/>
</dbReference>
<dbReference type="PANTHER" id="PTHR44688:SF16">
    <property type="entry name" value="DNA-BINDING TRANSCRIPTIONAL ACTIVATOR DEVR_DOSR"/>
    <property type="match status" value="1"/>
</dbReference>
<sequence length="804" mass="84534">MVAQVEHRRARDGLPRDGVVRQRCLTALQDSVARHRVTVISAPAGYGKTTLLQHWTRVSGAVVAGPEHMAALLDEPGPDVEAAGGRPSARWRGAVRAARRNGVVVLDDADEYAPEAVRRAAHALEGVRLVLATRRPPPATAHRLRVAGELTVLGAADLAYTAEEVQVLTAAWGIAGVDRAAAQQLVSLTGGWPVAVRLGLLAVDRTREVSTQLRALRAADIDIGDYFLEEVLRPLEPSLATFVLRATTDDAITPALADVLAPGGATMLQQCAANGLPLTPDGEGYRWNPLFAAHCRSVAARREPALSSLLHRRVALRQAPADPLAAAEHALQGHDPGLAGSVLARRWPDVLLTEHADALLRLSERLAAQEAPDLAFARDVVDALVRGPVLAPGSTLPLRVATAVAVLLTTTEAAELARAEPVVREHVGTVGEAGATRAFLLFTLGCVALERQTEPDRAADLLHEASVLAADAGLPVLASACRAHRSLQLAVLGVVRAADSTASTALETATAAGAAHTVALAPAHLARAVVALWQGRTRDVAALLEELPAGPRHARYAPVRHLAHALRATADLVDGVPGAARRLEDVRSGGGELPRLWHELLTVLDLVGESLSVGAARPAPADGPVALAWVATAFAEAGSRGPAREALDRLGPRPAGVVVRIRRALTEALLADQGGDPGLAHATLEEALVDAAADGAVLPLLPAGEAGRRLLTKHLAWGTAHGETVRRVLDAGEHERQEPAEALTPREQEILAYLAVGLSRQEIADSLVLSVNTVKTHQRAIYRKLAVPGWRGAVREATARGLLP</sequence>
<evidence type="ECO:0000259" key="4">
    <source>
        <dbReference type="PROSITE" id="PS50043"/>
    </source>
</evidence>
<reference evidence="5 6" key="1">
    <citation type="submission" date="2019-05" db="EMBL/GenBank/DDBJ databases">
        <title>Georgenia *** sp. nov., and Georgenia *** sp. nov., isolated from the intestinal contents of plateau pika (Ochotona curzoniae) in the Qinghai-Tibet plateau of China.</title>
        <authorList>
            <person name="Tian Z."/>
        </authorList>
    </citation>
    <scope>NUCLEOTIDE SEQUENCE [LARGE SCALE GENOMIC DNA]</scope>
    <source>
        <strain evidence="5 6">Z294</strain>
    </source>
</reference>
<dbReference type="Proteomes" id="UP000313948">
    <property type="component" value="Chromosome"/>
</dbReference>
<dbReference type="EMBL" id="CP040899">
    <property type="protein sequence ID" value="QDB80035.1"/>
    <property type="molecule type" value="Genomic_DNA"/>
</dbReference>
<feature type="domain" description="HTH luxR-type" evidence="4">
    <location>
        <begin position="736"/>
        <end position="801"/>
    </location>
</feature>
<dbReference type="PROSITE" id="PS50043">
    <property type="entry name" value="HTH_LUXR_2"/>
    <property type="match status" value="1"/>
</dbReference>
<evidence type="ECO:0000256" key="2">
    <source>
        <dbReference type="ARBA" id="ARBA00023125"/>
    </source>
</evidence>
<dbReference type="PRINTS" id="PR00038">
    <property type="entry name" value="HTHLUXR"/>
</dbReference>
<evidence type="ECO:0000313" key="6">
    <source>
        <dbReference type="Proteomes" id="UP000313948"/>
    </source>
</evidence>
<dbReference type="InterPro" id="IPR027417">
    <property type="entry name" value="P-loop_NTPase"/>
</dbReference>
<keyword evidence="2" id="KW-0238">DNA-binding</keyword>
<evidence type="ECO:0000256" key="1">
    <source>
        <dbReference type="ARBA" id="ARBA00023015"/>
    </source>
</evidence>
<keyword evidence="3" id="KW-0804">Transcription</keyword>
<protein>
    <recommendedName>
        <fullName evidence="4">HTH luxR-type domain-containing protein</fullName>
    </recommendedName>
</protein>
<dbReference type="InterPro" id="IPR000792">
    <property type="entry name" value="Tscrpt_reg_LuxR_C"/>
</dbReference>
<gene>
    <name evidence="5" type="ORF">FE251_12070</name>
</gene>
<dbReference type="Gene3D" id="1.10.10.10">
    <property type="entry name" value="Winged helix-like DNA-binding domain superfamily/Winged helix DNA-binding domain"/>
    <property type="match status" value="1"/>
</dbReference>
<dbReference type="CDD" id="cd06170">
    <property type="entry name" value="LuxR_C_like"/>
    <property type="match status" value="1"/>
</dbReference>
<dbReference type="InterPro" id="IPR036388">
    <property type="entry name" value="WH-like_DNA-bd_sf"/>
</dbReference>
<name>A0ABX5VT46_9MICO</name>
<keyword evidence="1" id="KW-0805">Transcription regulation</keyword>
<dbReference type="InterPro" id="IPR059106">
    <property type="entry name" value="WHD_MalT"/>
</dbReference>
<keyword evidence="6" id="KW-1185">Reference proteome</keyword>
<dbReference type="SUPFAM" id="SSF52540">
    <property type="entry name" value="P-loop containing nucleoside triphosphate hydrolases"/>
    <property type="match status" value="1"/>
</dbReference>
<dbReference type="InterPro" id="IPR016032">
    <property type="entry name" value="Sig_transdc_resp-reg_C-effctor"/>
</dbReference>